<sequence>MTKMQNDSEYVTVKANYFKTGLHAYAGELTLGNRGLVFDAQTMGKITIPYVQMRVVWVQVVLRHFYRGIIVEAPDGRQFHFVTSRTRQLLHVLNHYLPTGTVRHYRAKTKR</sequence>
<dbReference type="AlphaFoldDB" id="A0A0R2BHK8"/>
<organism evidence="1 2">
    <name type="scientific">Secundilactobacillus collinoides DSM 20515 = JCM 1123</name>
    <dbReference type="NCBI Taxonomy" id="1423733"/>
    <lineage>
        <taxon>Bacteria</taxon>
        <taxon>Bacillati</taxon>
        <taxon>Bacillota</taxon>
        <taxon>Bacilli</taxon>
        <taxon>Lactobacillales</taxon>
        <taxon>Lactobacillaceae</taxon>
        <taxon>Secundilactobacillus</taxon>
    </lineage>
</organism>
<comment type="caution">
    <text evidence="1">The sequence shown here is derived from an EMBL/GenBank/DDBJ whole genome shotgun (WGS) entry which is preliminary data.</text>
</comment>
<accession>A0A0R2BHK8</accession>
<dbReference type="EMBL" id="AYYR01000053">
    <property type="protein sequence ID" value="KRM75478.1"/>
    <property type="molecule type" value="Genomic_DNA"/>
</dbReference>
<dbReference type="PATRIC" id="fig|1423733.4.peg.2466"/>
<evidence type="ECO:0008006" key="3">
    <source>
        <dbReference type="Google" id="ProtNLM"/>
    </source>
</evidence>
<gene>
    <name evidence="1" type="ORF">FC82_GL002352</name>
</gene>
<evidence type="ECO:0000313" key="1">
    <source>
        <dbReference type="EMBL" id="KRM75478.1"/>
    </source>
</evidence>
<protein>
    <recommendedName>
        <fullName evidence="3">GRAM domain-containing protein</fullName>
    </recommendedName>
</protein>
<reference evidence="1 2" key="1">
    <citation type="journal article" date="2015" name="Genome Announc.">
        <title>Expanding the biotechnology potential of lactobacilli through comparative genomics of 213 strains and associated genera.</title>
        <authorList>
            <person name="Sun Z."/>
            <person name="Harris H.M."/>
            <person name="McCann A."/>
            <person name="Guo C."/>
            <person name="Argimon S."/>
            <person name="Zhang W."/>
            <person name="Yang X."/>
            <person name="Jeffery I.B."/>
            <person name="Cooney J.C."/>
            <person name="Kagawa T.F."/>
            <person name="Liu W."/>
            <person name="Song Y."/>
            <person name="Salvetti E."/>
            <person name="Wrobel A."/>
            <person name="Rasinkangas P."/>
            <person name="Parkhill J."/>
            <person name="Rea M.C."/>
            <person name="O'Sullivan O."/>
            <person name="Ritari J."/>
            <person name="Douillard F.P."/>
            <person name="Paul Ross R."/>
            <person name="Yang R."/>
            <person name="Briner A.E."/>
            <person name="Felis G.E."/>
            <person name="de Vos W.M."/>
            <person name="Barrangou R."/>
            <person name="Klaenhammer T.R."/>
            <person name="Caufield P.W."/>
            <person name="Cui Y."/>
            <person name="Zhang H."/>
            <person name="O'Toole P.W."/>
        </authorList>
    </citation>
    <scope>NUCLEOTIDE SEQUENCE [LARGE SCALE GENOMIC DNA]</scope>
    <source>
        <strain evidence="1 2">DSM 20515</strain>
    </source>
</reference>
<evidence type="ECO:0000313" key="2">
    <source>
        <dbReference type="Proteomes" id="UP000051845"/>
    </source>
</evidence>
<dbReference type="Proteomes" id="UP000051845">
    <property type="component" value="Unassembled WGS sequence"/>
</dbReference>
<proteinExistence type="predicted"/>
<name>A0A0R2BHK8_SECCO</name>